<dbReference type="EMBL" id="LT853695">
    <property type="protein sequence ID" value="SMQ49983.1"/>
    <property type="molecule type" value="Genomic_DNA"/>
</dbReference>
<reference evidence="2 3" key="1">
    <citation type="submission" date="2016-06" db="EMBL/GenBank/DDBJ databases">
        <authorList>
            <person name="Kjaerup R.B."/>
            <person name="Dalgaard T.S."/>
            <person name="Juul-Madsen H.R."/>
        </authorList>
    </citation>
    <scope>NUCLEOTIDE SEQUENCE [LARGE SCALE GENOMIC DNA]</scope>
</reference>
<dbReference type="AlphaFoldDB" id="A0A1X7RRD8"/>
<organism evidence="2 3">
    <name type="scientific">Zymoseptoria tritici (strain ST99CH_3D7)</name>
    <dbReference type="NCBI Taxonomy" id="1276538"/>
    <lineage>
        <taxon>Eukaryota</taxon>
        <taxon>Fungi</taxon>
        <taxon>Dikarya</taxon>
        <taxon>Ascomycota</taxon>
        <taxon>Pezizomycotina</taxon>
        <taxon>Dothideomycetes</taxon>
        <taxon>Dothideomycetidae</taxon>
        <taxon>Mycosphaerellales</taxon>
        <taxon>Mycosphaerellaceae</taxon>
        <taxon>Zymoseptoria</taxon>
    </lineage>
</organism>
<feature type="signal peptide" evidence="1">
    <location>
        <begin position="1"/>
        <end position="18"/>
    </location>
</feature>
<evidence type="ECO:0000256" key="1">
    <source>
        <dbReference type="SAM" id="SignalP"/>
    </source>
</evidence>
<evidence type="ECO:0000313" key="3">
    <source>
        <dbReference type="Proteomes" id="UP000215127"/>
    </source>
</evidence>
<accession>A0A1X7RRD8</accession>
<dbReference type="Proteomes" id="UP000215127">
    <property type="component" value="Chromosome 4"/>
</dbReference>
<keyword evidence="1" id="KW-0732">Signal</keyword>
<protein>
    <submittedName>
        <fullName evidence="2">Uncharacterized protein</fullName>
    </submittedName>
</protein>
<sequence length="154" mass="17668">MQFTTLSIFTTLTALAAARDSFWHVTDMQANCRDEATSQECFYLFNIHGAKDGKLPGFEAQCRTQSLPGDRNKRTCYIQPGHADQVVQEVSAYLKFDPRHDNTEDNELYVELKFTSGDSNEVQTWQANRITTYDNFVTTKDFDLIPTYHYGTTK</sequence>
<feature type="chain" id="PRO_5012620690" evidence="1">
    <location>
        <begin position="19"/>
        <end position="154"/>
    </location>
</feature>
<name>A0A1X7RRD8_ZYMT9</name>
<keyword evidence="3" id="KW-1185">Reference proteome</keyword>
<evidence type="ECO:0000313" key="2">
    <source>
        <dbReference type="EMBL" id="SMQ49983.1"/>
    </source>
</evidence>
<gene>
    <name evidence="2" type="ORF">ZT3D7_G5135</name>
</gene>
<proteinExistence type="predicted"/>